<dbReference type="Pfam" id="PF01494">
    <property type="entry name" value="FAD_binding_3"/>
    <property type="match status" value="1"/>
</dbReference>
<sequence length="366" mass="39204">MNASRVLVVGAGIAGLALARALCQRGIIAEVVERATDWQPSGTGLYLPANAVRALHELGIGPAATAHANPIGRQRLLNHRGRLLANIDLDRIWDGVGGCVAIQRAALHESLRQATAEVPVRLGTSVTDLEIGGAPQVTFSDGSTGSYDLVVGADGVHSTIRNLALGGPPATYVGQASWRFVADGFSDITDWTVMLGRGRTFLTVSLGQGVVYCYADLNTNDPATAASEDWRRAFAGFAAPVPLLLDQATEAYFAPIEEMVAPAWTARRVVLIGDAAHASSPNMAQGAAMALEDALVLAEMLTADQPVEQALAGYVQRREARVTWVQEQTHRRDRTRNLPTTLRNLTLRLAAERIFRSNYGPLRDLP</sequence>
<evidence type="ECO:0000259" key="3">
    <source>
        <dbReference type="Pfam" id="PF01494"/>
    </source>
</evidence>
<dbReference type="PRINTS" id="PR00420">
    <property type="entry name" value="RNGMNOXGNASE"/>
</dbReference>
<dbReference type="InterPro" id="IPR002938">
    <property type="entry name" value="FAD-bd"/>
</dbReference>
<proteinExistence type="predicted"/>
<dbReference type="InterPro" id="IPR036188">
    <property type="entry name" value="FAD/NAD-bd_sf"/>
</dbReference>
<keyword evidence="1" id="KW-0560">Oxidoreductase</keyword>
<dbReference type="Gene3D" id="3.50.50.60">
    <property type="entry name" value="FAD/NAD(P)-binding domain"/>
    <property type="match status" value="1"/>
</dbReference>
<dbReference type="OrthoDB" id="3212532at2"/>
<dbReference type="GO" id="GO:0071949">
    <property type="term" value="F:FAD binding"/>
    <property type="evidence" value="ECO:0007669"/>
    <property type="project" value="InterPro"/>
</dbReference>
<evidence type="ECO:0000256" key="2">
    <source>
        <dbReference type="ARBA" id="ARBA00023033"/>
    </source>
</evidence>
<protein>
    <submittedName>
        <fullName evidence="4">2-polyprenyl-6-methoxyphenol hydroxylase-like FAD-dependent oxidoreductase</fullName>
    </submittedName>
</protein>
<evidence type="ECO:0000313" key="4">
    <source>
        <dbReference type="EMBL" id="TCO19659.1"/>
    </source>
</evidence>
<dbReference type="RefSeq" id="WP_132213138.1">
    <property type="nucleotide sequence ID" value="NZ_SLWN01000013.1"/>
</dbReference>
<organism evidence="4 5">
    <name type="scientific">Kribbella steppae</name>
    <dbReference type="NCBI Taxonomy" id="2512223"/>
    <lineage>
        <taxon>Bacteria</taxon>
        <taxon>Bacillati</taxon>
        <taxon>Actinomycetota</taxon>
        <taxon>Actinomycetes</taxon>
        <taxon>Propionibacteriales</taxon>
        <taxon>Kribbellaceae</taxon>
        <taxon>Kribbella</taxon>
    </lineage>
</organism>
<comment type="caution">
    <text evidence="4">The sequence shown here is derived from an EMBL/GenBank/DDBJ whole genome shotgun (WGS) entry which is preliminary data.</text>
</comment>
<keyword evidence="5" id="KW-1185">Reference proteome</keyword>
<evidence type="ECO:0000313" key="5">
    <source>
        <dbReference type="Proteomes" id="UP000294508"/>
    </source>
</evidence>
<dbReference type="AlphaFoldDB" id="A0A4R2H348"/>
<keyword evidence="2" id="KW-0503">Monooxygenase</keyword>
<dbReference type="GO" id="GO:0004497">
    <property type="term" value="F:monooxygenase activity"/>
    <property type="evidence" value="ECO:0007669"/>
    <property type="project" value="UniProtKB-KW"/>
</dbReference>
<dbReference type="PANTHER" id="PTHR13789">
    <property type="entry name" value="MONOOXYGENASE"/>
    <property type="match status" value="1"/>
</dbReference>
<reference evidence="4 5" key="1">
    <citation type="journal article" date="2015" name="Stand. Genomic Sci.">
        <title>Genomic Encyclopedia of Bacterial and Archaeal Type Strains, Phase III: the genomes of soil and plant-associated and newly described type strains.</title>
        <authorList>
            <person name="Whitman W.B."/>
            <person name="Woyke T."/>
            <person name="Klenk H.P."/>
            <person name="Zhou Y."/>
            <person name="Lilburn T.G."/>
            <person name="Beck B.J."/>
            <person name="De Vos P."/>
            <person name="Vandamme P."/>
            <person name="Eisen J.A."/>
            <person name="Garrity G."/>
            <person name="Hugenholtz P."/>
            <person name="Kyrpides N.C."/>
        </authorList>
    </citation>
    <scope>NUCLEOTIDE SEQUENCE [LARGE SCALE GENOMIC DNA]</scope>
    <source>
        <strain evidence="4 5">VKM Ac-2572</strain>
    </source>
</reference>
<dbReference type="InterPro" id="IPR050493">
    <property type="entry name" value="FAD-dep_Monooxygenase_BioMet"/>
</dbReference>
<accession>A0A4R2H348</accession>
<dbReference type="SUPFAM" id="SSF51905">
    <property type="entry name" value="FAD/NAD(P)-binding domain"/>
    <property type="match status" value="1"/>
</dbReference>
<dbReference type="Proteomes" id="UP000294508">
    <property type="component" value="Unassembled WGS sequence"/>
</dbReference>
<dbReference type="PANTHER" id="PTHR13789:SF309">
    <property type="entry name" value="PUTATIVE (AFU_ORTHOLOGUE AFUA_6G14510)-RELATED"/>
    <property type="match status" value="1"/>
</dbReference>
<name>A0A4R2H348_9ACTN</name>
<evidence type="ECO:0000256" key="1">
    <source>
        <dbReference type="ARBA" id="ARBA00023002"/>
    </source>
</evidence>
<gene>
    <name evidence="4" type="ORF">EV652_11358</name>
</gene>
<dbReference type="EMBL" id="SLWN01000013">
    <property type="protein sequence ID" value="TCO19659.1"/>
    <property type="molecule type" value="Genomic_DNA"/>
</dbReference>
<feature type="domain" description="FAD-binding" evidence="3">
    <location>
        <begin position="5"/>
        <end position="325"/>
    </location>
</feature>